<evidence type="ECO:0000313" key="2">
    <source>
        <dbReference type="EMBL" id="GIJ12311.1"/>
    </source>
</evidence>
<sequence>MSAPHAGEPGVPPTSVPRAGEPGAIRARLPYLRLPLLACAALAVVAVPTAAVLRGPTGAAGVAAGIALVIVSYLISGLSVAWADAVHPRLIMSVGLVTYATKIVILGVALSAVAATGWPGLPDLGVAIIAAVVVWTAAHLTWALRSPLPSVDRPSEH</sequence>
<feature type="transmembrane region" description="Helical" evidence="1">
    <location>
        <begin position="34"/>
        <end position="53"/>
    </location>
</feature>
<organism evidence="2 3">
    <name type="scientific">Micromonospora andamanensis</name>
    <dbReference type="NCBI Taxonomy" id="1287068"/>
    <lineage>
        <taxon>Bacteria</taxon>
        <taxon>Bacillati</taxon>
        <taxon>Actinomycetota</taxon>
        <taxon>Actinomycetes</taxon>
        <taxon>Micromonosporales</taxon>
        <taxon>Micromonosporaceae</taxon>
        <taxon>Micromonospora</taxon>
    </lineage>
</organism>
<proteinExistence type="predicted"/>
<gene>
    <name evidence="2" type="ORF">Van01_55250</name>
</gene>
<evidence type="ECO:0000256" key="1">
    <source>
        <dbReference type="SAM" id="Phobius"/>
    </source>
</evidence>
<dbReference type="EMBL" id="BOOZ01000049">
    <property type="protein sequence ID" value="GIJ12311.1"/>
    <property type="molecule type" value="Genomic_DNA"/>
</dbReference>
<keyword evidence="1" id="KW-0472">Membrane</keyword>
<dbReference type="Proteomes" id="UP000647017">
    <property type="component" value="Unassembled WGS sequence"/>
</dbReference>
<reference evidence="2 3" key="1">
    <citation type="submission" date="2021-01" db="EMBL/GenBank/DDBJ databases">
        <title>Whole genome shotgun sequence of Verrucosispora andamanensis NBRC 109075.</title>
        <authorList>
            <person name="Komaki H."/>
            <person name="Tamura T."/>
        </authorList>
    </citation>
    <scope>NUCLEOTIDE SEQUENCE [LARGE SCALE GENOMIC DNA]</scope>
    <source>
        <strain evidence="2 3">NBRC 109075</strain>
    </source>
</reference>
<keyword evidence="3" id="KW-1185">Reference proteome</keyword>
<comment type="caution">
    <text evidence="2">The sequence shown here is derived from an EMBL/GenBank/DDBJ whole genome shotgun (WGS) entry which is preliminary data.</text>
</comment>
<keyword evidence="1" id="KW-0812">Transmembrane</keyword>
<name>A0ABQ4I356_9ACTN</name>
<feature type="transmembrane region" description="Helical" evidence="1">
    <location>
        <begin position="59"/>
        <end position="82"/>
    </location>
</feature>
<accession>A0ABQ4I356</accession>
<keyword evidence="1" id="KW-1133">Transmembrane helix</keyword>
<protein>
    <recommendedName>
        <fullName evidence="4">ATP synthase protein I</fullName>
    </recommendedName>
</protein>
<feature type="transmembrane region" description="Helical" evidence="1">
    <location>
        <begin position="94"/>
        <end position="118"/>
    </location>
</feature>
<feature type="transmembrane region" description="Helical" evidence="1">
    <location>
        <begin position="124"/>
        <end position="144"/>
    </location>
</feature>
<evidence type="ECO:0000313" key="3">
    <source>
        <dbReference type="Proteomes" id="UP000647017"/>
    </source>
</evidence>
<evidence type="ECO:0008006" key="4">
    <source>
        <dbReference type="Google" id="ProtNLM"/>
    </source>
</evidence>
<dbReference type="RefSeq" id="WP_204013647.1">
    <property type="nucleotide sequence ID" value="NZ_BOOZ01000049.1"/>
</dbReference>